<accession>A0A3L9MP04</accession>
<evidence type="ECO:0000256" key="1">
    <source>
        <dbReference type="SAM" id="Phobius"/>
    </source>
</evidence>
<reference evidence="2 3" key="1">
    <citation type="submission" date="2018-10" db="EMBL/GenBank/DDBJ databases">
        <authorList>
            <person name="Chen X."/>
        </authorList>
    </citation>
    <scope>NUCLEOTIDE SEQUENCE [LARGE SCALE GENOMIC DNA]</scope>
    <source>
        <strain evidence="2 3">YIM 102668</strain>
    </source>
</reference>
<dbReference type="EMBL" id="RDOJ01000002">
    <property type="protein sequence ID" value="RLZ12379.1"/>
    <property type="molecule type" value="Genomic_DNA"/>
</dbReference>
<gene>
    <name evidence="2" type="ORF">EAH69_02405</name>
</gene>
<evidence type="ECO:0000313" key="3">
    <source>
        <dbReference type="Proteomes" id="UP000275348"/>
    </source>
</evidence>
<organism evidence="2 3">
    <name type="scientific">Faecalibacter macacae</name>
    <dbReference type="NCBI Taxonomy" id="1859289"/>
    <lineage>
        <taxon>Bacteria</taxon>
        <taxon>Pseudomonadati</taxon>
        <taxon>Bacteroidota</taxon>
        <taxon>Flavobacteriia</taxon>
        <taxon>Flavobacteriales</taxon>
        <taxon>Weeksellaceae</taxon>
        <taxon>Faecalibacter</taxon>
    </lineage>
</organism>
<protein>
    <submittedName>
        <fullName evidence="2">Uncharacterized protein</fullName>
    </submittedName>
</protein>
<proteinExistence type="predicted"/>
<comment type="caution">
    <text evidence="2">The sequence shown here is derived from an EMBL/GenBank/DDBJ whole genome shotgun (WGS) entry which is preliminary data.</text>
</comment>
<keyword evidence="1" id="KW-0812">Transmembrane</keyword>
<feature type="transmembrane region" description="Helical" evidence="1">
    <location>
        <begin position="7"/>
        <end position="26"/>
    </location>
</feature>
<keyword evidence="1" id="KW-1133">Transmembrane helix</keyword>
<evidence type="ECO:0000313" key="2">
    <source>
        <dbReference type="EMBL" id="RLZ12379.1"/>
    </source>
</evidence>
<name>A0A3L9MP04_9FLAO</name>
<keyword evidence="3" id="KW-1185">Reference proteome</keyword>
<dbReference type="Proteomes" id="UP000275348">
    <property type="component" value="Unassembled WGS sequence"/>
</dbReference>
<sequence>MRMKNRFKIIFFALLIICPLIIWIQIRNRQAGKKEFELFYSTSIYSKLKSITAGTNGTRITLVNNRNFVFSPYSDEKLNKGNIFDHIAKEGDIVIKKAYSDSLILINENDKFIFMFNKFEK</sequence>
<dbReference type="AlphaFoldDB" id="A0A3L9MP04"/>
<keyword evidence="1" id="KW-0472">Membrane</keyword>